<dbReference type="AlphaFoldDB" id="A0A1D1UGK2"/>
<evidence type="ECO:0000256" key="1">
    <source>
        <dbReference type="SAM" id="MobiDB-lite"/>
    </source>
</evidence>
<feature type="region of interest" description="Disordered" evidence="1">
    <location>
        <begin position="52"/>
        <end position="94"/>
    </location>
</feature>
<protein>
    <submittedName>
        <fullName evidence="2">Uncharacterized protein</fullName>
    </submittedName>
</protein>
<comment type="caution">
    <text evidence="2">The sequence shown here is derived from an EMBL/GenBank/DDBJ whole genome shotgun (WGS) entry which is preliminary data.</text>
</comment>
<name>A0A1D1UGK2_RAMVA</name>
<proteinExistence type="predicted"/>
<evidence type="ECO:0000313" key="2">
    <source>
        <dbReference type="EMBL" id="GAU87515.1"/>
    </source>
</evidence>
<evidence type="ECO:0000313" key="3">
    <source>
        <dbReference type="Proteomes" id="UP000186922"/>
    </source>
</evidence>
<gene>
    <name evidence="2" type="primary">RvY_00347-1</name>
    <name evidence="2" type="synonym">RvY_00347.1</name>
    <name evidence="2" type="ORF">RvY_00347</name>
</gene>
<reference evidence="2 3" key="1">
    <citation type="journal article" date="2016" name="Nat. Commun.">
        <title>Extremotolerant tardigrade genome and improved radiotolerance of human cultured cells by tardigrade-unique protein.</title>
        <authorList>
            <person name="Hashimoto T."/>
            <person name="Horikawa D.D."/>
            <person name="Saito Y."/>
            <person name="Kuwahara H."/>
            <person name="Kozuka-Hata H."/>
            <person name="Shin-I T."/>
            <person name="Minakuchi Y."/>
            <person name="Ohishi K."/>
            <person name="Motoyama A."/>
            <person name="Aizu T."/>
            <person name="Enomoto A."/>
            <person name="Kondo K."/>
            <person name="Tanaka S."/>
            <person name="Hara Y."/>
            <person name="Koshikawa S."/>
            <person name="Sagara H."/>
            <person name="Miura T."/>
            <person name="Yokobori S."/>
            <person name="Miyagawa K."/>
            <person name="Suzuki Y."/>
            <person name="Kubo T."/>
            <person name="Oyama M."/>
            <person name="Kohara Y."/>
            <person name="Fujiyama A."/>
            <person name="Arakawa K."/>
            <person name="Katayama T."/>
            <person name="Toyoda A."/>
            <person name="Kunieda T."/>
        </authorList>
    </citation>
    <scope>NUCLEOTIDE SEQUENCE [LARGE SCALE GENOMIC DNA]</scope>
    <source>
        <strain evidence="2 3">YOKOZUNA-1</strain>
    </source>
</reference>
<keyword evidence="3" id="KW-1185">Reference proteome</keyword>
<organism evidence="2 3">
    <name type="scientific">Ramazzottius varieornatus</name>
    <name type="common">Water bear</name>
    <name type="synonym">Tardigrade</name>
    <dbReference type="NCBI Taxonomy" id="947166"/>
    <lineage>
        <taxon>Eukaryota</taxon>
        <taxon>Metazoa</taxon>
        <taxon>Ecdysozoa</taxon>
        <taxon>Tardigrada</taxon>
        <taxon>Eutardigrada</taxon>
        <taxon>Parachela</taxon>
        <taxon>Hypsibioidea</taxon>
        <taxon>Ramazzottiidae</taxon>
        <taxon>Ramazzottius</taxon>
    </lineage>
</organism>
<sequence length="94" mass="10769">MSEILPDPTQSLIDTCGHDTVWNYREGWPTNGHQDHDPPYKAYKASVSTTRFGRRTQVNEEDLCDGQQRLNHEHGPARASSRERRSQSDTDTVE</sequence>
<dbReference type="EMBL" id="BDGG01000001">
    <property type="protein sequence ID" value="GAU87515.1"/>
    <property type="molecule type" value="Genomic_DNA"/>
</dbReference>
<accession>A0A1D1UGK2</accession>
<dbReference type="Proteomes" id="UP000186922">
    <property type="component" value="Unassembled WGS sequence"/>
</dbReference>
<feature type="compositionally biased region" description="Basic and acidic residues" evidence="1">
    <location>
        <begin position="70"/>
        <end position="88"/>
    </location>
</feature>